<accession>A0ABC8IZQ7</accession>
<evidence type="ECO:0000313" key="2">
    <source>
        <dbReference type="EMBL" id="CAH8307240.1"/>
    </source>
</evidence>
<dbReference type="Proteomes" id="UP001642260">
    <property type="component" value="Unassembled WGS sequence"/>
</dbReference>
<evidence type="ECO:0000256" key="1">
    <source>
        <dbReference type="SAM" id="MobiDB-lite"/>
    </source>
</evidence>
<evidence type="ECO:0000313" key="3">
    <source>
        <dbReference type="Proteomes" id="UP001642260"/>
    </source>
</evidence>
<feature type="region of interest" description="Disordered" evidence="1">
    <location>
        <begin position="131"/>
        <end position="168"/>
    </location>
</feature>
<feature type="compositionally biased region" description="Basic and acidic residues" evidence="1">
    <location>
        <begin position="137"/>
        <end position="147"/>
    </location>
</feature>
<name>A0ABC8IZQ7_ERUVS</name>
<dbReference type="EMBL" id="CAKOAT010067155">
    <property type="protein sequence ID" value="CAH8307240.1"/>
    <property type="molecule type" value="Genomic_DNA"/>
</dbReference>
<reference evidence="2 3" key="1">
    <citation type="submission" date="2022-03" db="EMBL/GenBank/DDBJ databases">
        <authorList>
            <person name="Macdonald S."/>
            <person name="Ahmed S."/>
            <person name="Newling K."/>
        </authorList>
    </citation>
    <scope>NUCLEOTIDE SEQUENCE [LARGE SCALE GENOMIC DNA]</scope>
</reference>
<proteinExistence type="predicted"/>
<sequence length="168" mass="18561">MREHIAGREIVPSEKLRDATNSVKIGNSKNCEKEAQLKGGVQQSKRIANAIVSHAFYPSSMEENVTIRSKSVAWSLTFSIQPLDIESGGDHVLEVLSGMELETTAKDDMMACEDDLFDEELLDLDKPSHFTTLATTSKDKPTSKEAKQSSNGIDAQPRRQRQQKAVSP</sequence>
<organism evidence="2 3">
    <name type="scientific">Eruca vesicaria subsp. sativa</name>
    <name type="common">Garden rocket</name>
    <name type="synonym">Eruca sativa</name>
    <dbReference type="NCBI Taxonomy" id="29727"/>
    <lineage>
        <taxon>Eukaryota</taxon>
        <taxon>Viridiplantae</taxon>
        <taxon>Streptophyta</taxon>
        <taxon>Embryophyta</taxon>
        <taxon>Tracheophyta</taxon>
        <taxon>Spermatophyta</taxon>
        <taxon>Magnoliopsida</taxon>
        <taxon>eudicotyledons</taxon>
        <taxon>Gunneridae</taxon>
        <taxon>Pentapetalae</taxon>
        <taxon>rosids</taxon>
        <taxon>malvids</taxon>
        <taxon>Brassicales</taxon>
        <taxon>Brassicaceae</taxon>
        <taxon>Brassiceae</taxon>
        <taxon>Eruca</taxon>
    </lineage>
</organism>
<gene>
    <name evidence="2" type="ORF">ERUC_LOCUS4873</name>
</gene>
<keyword evidence="3" id="KW-1185">Reference proteome</keyword>
<dbReference type="AlphaFoldDB" id="A0ABC8IZQ7"/>
<comment type="caution">
    <text evidence="2">The sequence shown here is derived from an EMBL/GenBank/DDBJ whole genome shotgun (WGS) entry which is preliminary data.</text>
</comment>
<protein>
    <submittedName>
        <fullName evidence="2">Uncharacterized protein</fullName>
    </submittedName>
</protein>